<dbReference type="RefSeq" id="WP_184927155.1">
    <property type="nucleotide sequence ID" value="NZ_BMSQ01000061.1"/>
</dbReference>
<comment type="caution">
    <text evidence="8">The sequence shown here is derived from an EMBL/GenBank/DDBJ whole genome shotgun (WGS) entry which is preliminary data.</text>
</comment>
<evidence type="ECO:0000256" key="4">
    <source>
        <dbReference type="ARBA" id="ARBA00022723"/>
    </source>
</evidence>
<dbReference type="InterPro" id="IPR000092">
    <property type="entry name" value="Polyprenyl_synt"/>
</dbReference>
<dbReference type="EC" id="2.5.1.29" evidence="8"/>
<comment type="similarity">
    <text evidence="2 6">Belongs to the FPP/GGPP synthase family.</text>
</comment>
<dbReference type="Pfam" id="PF00348">
    <property type="entry name" value="polyprenyl_synt"/>
    <property type="match status" value="1"/>
</dbReference>
<dbReference type="InterPro" id="IPR033749">
    <property type="entry name" value="Polyprenyl_synt_CS"/>
</dbReference>
<dbReference type="GO" id="GO:0004161">
    <property type="term" value="F:dimethylallyltranstransferase activity"/>
    <property type="evidence" value="ECO:0007669"/>
    <property type="project" value="UniProtKB-EC"/>
</dbReference>
<accession>A0A7W8EZL8</accession>
<sequence>MAGTDSVLGAPLDLAGICGEVDARLAAFLDGKARAAAGQRLPGEIVEVLSGFLFAGGKRIRPLLCVIGWNVACGKGPAGPVVRAAASLEMFHAFALIHDDLVDESDTRRGQPTAHRALAARHAGRADAGWLGVSTAILLGDLALVWSDELVNTAGLTTRQLADAVAVIDAMRTEVVYGQYLDLLATDKPTTDTGRAMTIARYKTAKYTVERPLHLGAAFAGAAPSLRAALSDFALPVGEAFQLRDDLLGTFGTSGVTGKPCLDDLRGGTNTALVTLAMQRADPAQQRTLCSLIGNPELDEDDADRVRLILDATDAHRAVEQLIHSRHEQACRALARGSVPTRDHHRPAGDRPSRNREDLLRPSAALPNAERN</sequence>
<feature type="region of interest" description="Disordered" evidence="7">
    <location>
        <begin position="335"/>
        <end position="372"/>
    </location>
</feature>
<dbReference type="Gene3D" id="1.10.600.10">
    <property type="entry name" value="Farnesyl Diphosphate Synthase"/>
    <property type="match status" value="1"/>
</dbReference>
<gene>
    <name evidence="8" type="ORF">FHS40_009166</name>
</gene>
<dbReference type="PANTHER" id="PTHR12001">
    <property type="entry name" value="GERANYLGERANYL PYROPHOSPHATE SYNTHASE"/>
    <property type="match status" value="1"/>
</dbReference>
<comment type="cofactor">
    <cofactor evidence="1">
        <name>Mg(2+)</name>
        <dbReference type="ChEBI" id="CHEBI:18420"/>
    </cofactor>
</comment>
<evidence type="ECO:0000256" key="6">
    <source>
        <dbReference type="RuleBase" id="RU004466"/>
    </source>
</evidence>
<feature type="compositionally biased region" description="Basic and acidic residues" evidence="7">
    <location>
        <begin position="346"/>
        <end position="360"/>
    </location>
</feature>
<keyword evidence="5" id="KW-0460">Magnesium</keyword>
<evidence type="ECO:0000313" key="9">
    <source>
        <dbReference type="Proteomes" id="UP000549009"/>
    </source>
</evidence>
<dbReference type="GO" id="GO:0008299">
    <property type="term" value="P:isoprenoid biosynthetic process"/>
    <property type="evidence" value="ECO:0007669"/>
    <property type="project" value="InterPro"/>
</dbReference>
<dbReference type="SUPFAM" id="SSF48576">
    <property type="entry name" value="Terpenoid synthases"/>
    <property type="match status" value="1"/>
</dbReference>
<dbReference type="EMBL" id="JACHJD010000059">
    <property type="protein sequence ID" value="MBB5110036.1"/>
    <property type="molecule type" value="Genomic_DNA"/>
</dbReference>
<dbReference type="InterPro" id="IPR008949">
    <property type="entry name" value="Isoprenoid_synthase_dom_sf"/>
</dbReference>
<evidence type="ECO:0000313" key="8">
    <source>
        <dbReference type="EMBL" id="MBB5110036.1"/>
    </source>
</evidence>
<evidence type="ECO:0000256" key="2">
    <source>
        <dbReference type="ARBA" id="ARBA00006706"/>
    </source>
</evidence>
<evidence type="ECO:0000256" key="5">
    <source>
        <dbReference type="ARBA" id="ARBA00022842"/>
    </source>
</evidence>
<protein>
    <submittedName>
        <fullName evidence="8">Geranylgeranyl diphosphate synthase type I</fullName>
        <ecNumber evidence="8">2.5.1.1</ecNumber>
        <ecNumber evidence="8">2.5.1.10</ecNumber>
        <ecNumber evidence="8">2.5.1.29</ecNumber>
    </submittedName>
</protein>
<dbReference type="PROSITE" id="PS00444">
    <property type="entry name" value="POLYPRENYL_SYNTHASE_2"/>
    <property type="match status" value="1"/>
</dbReference>
<dbReference type="PROSITE" id="PS00723">
    <property type="entry name" value="POLYPRENYL_SYNTHASE_1"/>
    <property type="match status" value="1"/>
</dbReference>
<proteinExistence type="inferred from homology"/>
<keyword evidence="3 6" id="KW-0808">Transferase</keyword>
<organism evidence="8 9">
    <name type="scientific">Streptomyces spectabilis</name>
    <dbReference type="NCBI Taxonomy" id="68270"/>
    <lineage>
        <taxon>Bacteria</taxon>
        <taxon>Bacillati</taxon>
        <taxon>Actinomycetota</taxon>
        <taxon>Actinomycetes</taxon>
        <taxon>Kitasatosporales</taxon>
        <taxon>Streptomycetaceae</taxon>
        <taxon>Streptomyces</taxon>
    </lineage>
</organism>
<keyword evidence="9" id="KW-1185">Reference proteome</keyword>
<evidence type="ECO:0000256" key="7">
    <source>
        <dbReference type="SAM" id="MobiDB-lite"/>
    </source>
</evidence>
<keyword evidence="4" id="KW-0479">Metal-binding</keyword>
<dbReference type="EC" id="2.5.1.1" evidence="8"/>
<dbReference type="AlphaFoldDB" id="A0A7W8EZL8"/>
<dbReference type="GO" id="GO:0004337">
    <property type="term" value="F:(2E,6E)-farnesyl diphosphate synthase activity"/>
    <property type="evidence" value="ECO:0007669"/>
    <property type="project" value="UniProtKB-EC"/>
</dbReference>
<evidence type="ECO:0000256" key="1">
    <source>
        <dbReference type="ARBA" id="ARBA00001946"/>
    </source>
</evidence>
<evidence type="ECO:0000256" key="3">
    <source>
        <dbReference type="ARBA" id="ARBA00022679"/>
    </source>
</evidence>
<dbReference type="CDD" id="cd00685">
    <property type="entry name" value="Trans_IPPS_HT"/>
    <property type="match status" value="1"/>
</dbReference>
<name>A0A7W8EZL8_STRST</name>
<dbReference type="PANTHER" id="PTHR12001:SF85">
    <property type="entry name" value="SHORT CHAIN ISOPRENYL DIPHOSPHATE SYNTHASE"/>
    <property type="match status" value="1"/>
</dbReference>
<dbReference type="Proteomes" id="UP000549009">
    <property type="component" value="Unassembled WGS sequence"/>
</dbReference>
<dbReference type="GO" id="GO:0046872">
    <property type="term" value="F:metal ion binding"/>
    <property type="evidence" value="ECO:0007669"/>
    <property type="project" value="UniProtKB-KW"/>
</dbReference>
<dbReference type="EC" id="2.5.1.10" evidence="8"/>
<reference evidence="8 9" key="1">
    <citation type="submission" date="2020-08" db="EMBL/GenBank/DDBJ databases">
        <title>Genomic Encyclopedia of Type Strains, Phase III (KMG-III): the genomes of soil and plant-associated and newly described type strains.</title>
        <authorList>
            <person name="Whitman W."/>
        </authorList>
    </citation>
    <scope>NUCLEOTIDE SEQUENCE [LARGE SCALE GENOMIC DNA]</scope>
    <source>
        <strain evidence="8 9">CECT 3146</strain>
    </source>
</reference>
<dbReference type="GO" id="GO:0004311">
    <property type="term" value="F:geranylgeranyl diphosphate synthase activity"/>
    <property type="evidence" value="ECO:0007669"/>
    <property type="project" value="UniProtKB-EC"/>
</dbReference>
<dbReference type="SFLD" id="SFLDS00005">
    <property type="entry name" value="Isoprenoid_Synthase_Type_I"/>
    <property type="match status" value="1"/>
</dbReference>